<feature type="domain" description="AMP-dependent synthetase/ligase" evidence="2">
    <location>
        <begin position="58"/>
        <end position="433"/>
    </location>
</feature>
<accession>A0ABW5FKF0</accession>
<protein>
    <submittedName>
        <fullName evidence="3">AMP-binding protein</fullName>
    </submittedName>
</protein>
<gene>
    <name evidence="3" type="ORF">ACFSXZ_03985</name>
</gene>
<keyword evidence="4" id="KW-1185">Reference proteome</keyword>
<dbReference type="InterPro" id="IPR042099">
    <property type="entry name" value="ANL_N_sf"/>
</dbReference>
<dbReference type="Proteomes" id="UP001597417">
    <property type="component" value="Unassembled WGS sequence"/>
</dbReference>
<evidence type="ECO:0000259" key="2">
    <source>
        <dbReference type="Pfam" id="PF00501"/>
    </source>
</evidence>
<dbReference type="RefSeq" id="WP_378261315.1">
    <property type="nucleotide sequence ID" value="NZ_JBHUKR010000004.1"/>
</dbReference>
<dbReference type="PANTHER" id="PTHR22754:SF32">
    <property type="entry name" value="DISCO-INTERACTING PROTEIN 2"/>
    <property type="match status" value="1"/>
</dbReference>
<comment type="caution">
    <text evidence="3">The sequence shown here is derived from an EMBL/GenBank/DDBJ whole genome shotgun (WGS) entry which is preliminary data.</text>
</comment>
<dbReference type="PROSITE" id="PS00455">
    <property type="entry name" value="AMP_BINDING"/>
    <property type="match status" value="1"/>
</dbReference>
<organism evidence="3 4">
    <name type="scientific">Amycolatopsis pigmentata</name>
    <dbReference type="NCBI Taxonomy" id="450801"/>
    <lineage>
        <taxon>Bacteria</taxon>
        <taxon>Bacillati</taxon>
        <taxon>Actinomycetota</taxon>
        <taxon>Actinomycetes</taxon>
        <taxon>Pseudonocardiales</taxon>
        <taxon>Pseudonocardiaceae</taxon>
        <taxon>Amycolatopsis</taxon>
    </lineage>
</organism>
<dbReference type="PANTHER" id="PTHR22754">
    <property type="entry name" value="DISCO-INTERACTING PROTEIN 2 DIP2 -RELATED"/>
    <property type="match status" value="1"/>
</dbReference>
<name>A0ABW5FKF0_9PSEU</name>
<evidence type="ECO:0000313" key="4">
    <source>
        <dbReference type="Proteomes" id="UP001597417"/>
    </source>
</evidence>
<evidence type="ECO:0000313" key="3">
    <source>
        <dbReference type="EMBL" id="MFD2415483.1"/>
    </source>
</evidence>
<dbReference type="InterPro" id="IPR000873">
    <property type="entry name" value="AMP-dep_synth/lig_dom"/>
</dbReference>
<dbReference type="Gene3D" id="3.30.300.30">
    <property type="match status" value="1"/>
</dbReference>
<dbReference type="EMBL" id="JBHUKR010000004">
    <property type="protein sequence ID" value="MFD2415483.1"/>
    <property type="molecule type" value="Genomic_DNA"/>
</dbReference>
<sequence>MINSRIVAGFAGEHRGPVEGSAVHHGAIAAVTLADVLDQLTSGRFLTFDGTNPDGTGAAQRIGFAELGALTAWLAPRWSGLGVAAGDRVLLVVADEYEFIPLFLSALHAGIVAVPVYPPFRPGRLDDYSAELRRIRAVARPVCCVVSGPLRGLIAEAGLGLPIHDYAALRVAPAGRSHRPAARDLAFLQFSSGSTGMPKAAMVSHGALLANMLAIRAGLATDGERDRAVNWLPLYHDMGLVGFVLVPLLDEVPTWYLRPLRFARDPVSWLRLLSEVRGTIAFAPNFAYGLAARRVTDDQVAELDLAAWRVAGCGAEPVHADTLRAFANRLAPSGFRPEAFLPSYGLAESTLAVALAPRDTGVRTLTVDADRLAADRRVSGPAPATRRITELVSCGFPVAGSEIRVVDERGLDCADGVEGEVVVRGPSLADGYFGAPELTERVWRDGWLHTGDHGLRHAGELYVTGRGKDLIVINGVNYQPQDIERAASEVPGVRLGHVAALAVRAGDTEGVELVVAVRAPVDSAGLAARVRRVVFRRIGITVGEVTVFEGELPKTSSGKLRRSLTAELLAAGVLAGQRG</sequence>
<dbReference type="InterPro" id="IPR020845">
    <property type="entry name" value="AMP-binding_CS"/>
</dbReference>
<comment type="similarity">
    <text evidence="1">Belongs to the ATP-dependent AMP-binding enzyme family.</text>
</comment>
<dbReference type="SUPFAM" id="SSF56801">
    <property type="entry name" value="Acetyl-CoA synthetase-like"/>
    <property type="match status" value="1"/>
</dbReference>
<reference evidence="4" key="1">
    <citation type="journal article" date="2019" name="Int. J. Syst. Evol. Microbiol.">
        <title>The Global Catalogue of Microorganisms (GCM) 10K type strain sequencing project: providing services to taxonomists for standard genome sequencing and annotation.</title>
        <authorList>
            <consortium name="The Broad Institute Genomics Platform"/>
            <consortium name="The Broad Institute Genome Sequencing Center for Infectious Disease"/>
            <person name="Wu L."/>
            <person name="Ma J."/>
        </authorList>
    </citation>
    <scope>NUCLEOTIDE SEQUENCE [LARGE SCALE GENOMIC DNA]</scope>
    <source>
        <strain evidence="4">CGMCC 4.7645</strain>
    </source>
</reference>
<dbReference type="Pfam" id="PF00501">
    <property type="entry name" value="AMP-binding"/>
    <property type="match status" value="1"/>
</dbReference>
<proteinExistence type="inferred from homology"/>
<dbReference type="InterPro" id="IPR045851">
    <property type="entry name" value="AMP-bd_C_sf"/>
</dbReference>
<dbReference type="Gene3D" id="3.40.50.12780">
    <property type="entry name" value="N-terminal domain of ligase-like"/>
    <property type="match status" value="1"/>
</dbReference>
<evidence type="ECO:0000256" key="1">
    <source>
        <dbReference type="ARBA" id="ARBA00006432"/>
    </source>
</evidence>